<keyword evidence="13" id="KW-1185">Reference proteome</keyword>
<keyword evidence="4 9" id="KW-0479">Metal-binding</keyword>
<dbReference type="InterPro" id="IPR002401">
    <property type="entry name" value="Cyt_P450_E_grp-I"/>
</dbReference>
<evidence type="ECO:0000256" key="10">
    <source>
        <dbReference type="RuleBase" id="RU000461"/>
    </source>
</evidence>
<name>A0AAV3AZY0_PYXAD</name>
<reference evidence="12" key="1">
    <citation type="thesis" date="2020" institute="ProQuest LLC" country="789 East Eisenhower Parkway, Ann Arbor, MI, USA">
        <title>Comparative Genomics and Chromosome Evolution.</title>
        <authorList>
            <person name="Mudd A.B."/>
        </authorList>
    </citation>
    <scope>NUCLEOTIDE SEQUENCE</scope>
    <source>
        <strain evidence="12">1538</strain>
        <tissue evidence="12">Blood</tissue>
    </source>
</reference>
<dbReference type="GO" id="GO:0005789">
    <property type="term" value="C:endoplasmic reticulum membrane"/>
    <property type="evidence" value="ECO:0007669"/>
    <property type="project" value="UniProtKB-SubCell"/>
</dbReference>
<evidence type="ECO:0000256" key="2">
    <source>
        <dbReference type="ARBA" id="ARBA00010617"/>
    </source>
</evidence>
<dbReference type="PROSITE" id="PS00086">
    <property type="entry name" value="CYTOCHROME_P450"/>
    <property type="match status" value="1"/>
</dbReference>
<keyword evidence="5" id="KW-0256">Endoplasmic reticulum</keyword>
<dbReference type="EMBL" id="DYDO01000001">
    <property type="protein sequence ID" value="DBA33610.1"/>
    <property type="molecule type" value="Genomic_DNA"/>
</dbReference>
<dbReference type="PANTHER" id="PTHR24291">
    <property type="entry name" value="CYTOCHROME P450 FAMILY 4"/>
    <property type="match status" value="1"/>
</dbReference>
<dbReference type="Gene3D" id="1.10.630.10">
    <property type="entry name" value="Cytochrome P450"/>
    <property type="match status" value="1"/>
</dbReference>
<feature type="binding site" description="axial binding residue" evidence="9">
    <location>
        <position position="475"/>
    </location>
    <ligand>
        <name>heme</name>
        <dbReference type="ChEBI" id="CHEBI:30413"/>
    </ligand>
    <ligandPart>
        <name>Fe</name>
        <dbReference type="ChEBI" id="CHEBI:18248"/>
    </ligandPart>
</feature>
<evidence type="ECO:0000256" key="7">
    <source>
        <dbReference type="ARBA" id="ARBA00023033"/>
    </source>
</evidence>
<evidence type="ECO:0000313" key="12">
    <source>
        <dbReference type="EMBL" id="DBA33610.1"/>
    </source>
</evidence>
<gene>
    <name evidence="12" type="ORF">GDO54_001263</name>
</gene>
<dbReference type="InterPro" id="IPR050196">
    <property type="entry name" value="Cytochrome_P450_Monoox"/>
</dbReference>
<dbReference type="SUPFAM" id="SSF48264">
    <property type="entry name" value="Cytochrome P450"/>
    <property type="match status" value="1"/>
</dbReference>
<comment type="cofactor">
    <cofactor evidence="9">
        <name>heme</name>
        <dbReference type="ChEBI" id="CHEBI:30413"/>
    </cofactor>
</comment>
<keyword evidence="8 11" id="KW-0472">Membrane</keyword>
<keyword evidence="3 9" id="KW-0349">Heme</keyword>
<organism evidence="12 13">
    <name type="scientific">Pyxicephalus adspersus</name>
    <name type="common">African bullfrog</name>
    <dbReference type="NCBI Taxonomy" id="30357"/>
    <lineage>
        <taxon>Eukaryota</taxon>
        <taxon>Metazoa</taxon>
        <taxon>Chordata</taxon>
        <taxon>Craniata</taxon>
        <taxon>Vertebrata</taxon>
        <taxon>Euteleostomi</taxon>
        <taxon>Amphibia</taxon>
        <taxon>Batrachia</taxon>
        <taxon>Anura</taxon>
        <taxon>Neobatrachia</taxon>
        <taxon>Ranoidea</taxon>
        <taxon>Pyxicephalidae</taxon>
        <taxon>Pyxicephalinae</taxon>
        <taxon>Pyxicephalus</taxon>
    </lineage>
</organism>
<keyword evidence="6 9" id="KW-0408">Iron</keyword>
<dbReference type="GO" id="GO:0016705">
    <property type="term" value="F:oxidoreductase activity, acting on paired donors, with incorporation or reduction of molecular oxygen"/>
    <property type="evidence" value="ECO:0007669"/>
    <property type="project" value="InterPro"/>
</dbReference>
<evidence type="ECO:0000256" key="6">
    <source>
        <dbReference type="ARBA" id="ARBA00023004"/>
    </source>
</evidence>
<protein>
    <recommendedName>
        <fullName evidence="14">Cytochrome P450 family 4 subfamily F member 22</fullName>
    </recommendedName>
</protein>
<accession>A0AAV3AZY0</accession>
<dbReference type="GO" id="GO:0004497">
    <property type="term" value="F:monooxygenase activity"/>
    <property type="evidence" value="ECO:0007669"/>
    <property type="project" value="UniProtKB-KW"/>
</dbReference>
<dbReference type="InterPro" id="IPR001128">
    <property type="entry name" value="Cyt_P450"/>
</dbReference>
<comment type="similarity">
    <text evidence="2 10">Belongs to the cytochrome P450 family.</text>
</comment>
<evidence type="ECO:0000256" key="4">
    <source>
        <dbReference type="ARBA" id="ARBA00022723"/>
    </source>
</evidence>
<dbReference type="CDD" id="cd20679">
    <property type="entry name" value="CYP4F"/>
    <property type="match status" value="1"/>
</dbReference>
<dbReference type="GO" id="GO:0020037">
    <property type="term" value="F:heme binding"/>
    <property type="evidence" value="ECO:0007669"/>
    <property type="project" value="InterPro"/>
</dbReference>
<dbReference type="PANTHER" id="PTHR24291:SF210">
    <property type="entry name" value="CYTOCHROME P450 FAMILY 4 SUBFAMILY F MEMBER 11"/>
    <property type="match status" value="1"/>
</dbReference>
<keyword evidence="11" id="KW-0812">Transmembrane</keyword>
<sequence>MLPIVDHLLDALNLEHTTFRIYAVTALLLLFVIVVLQTFLKVVLFVNAYIKNVQRLRCFPEPPKRNWFMGHLGMFMPSEEGMTEVSKIVKQFTYTMKTWMGPALPLISLLHPDTVKPVVAASALIAPKDELFYGFLRPWLGDGLLLSRGEKWGQHRRLLTPGFHFDILKNYVKIFNESTDIMHAKWRRLYKGGSMSLDMFEHISLMTLDSLLKCTFSYDSDCQEKPSDYIAAIYELSSLVVKREHCLPHHFDFIYRLSSNGRKFRKACKIVHDFTADVVQQRKKALQEKGAENWIKSKQGKTTDFIDILLLSKDENGRQLSDEEMRAEADTFMFEGHDTTASGLSWILYNLARHPEYQDKCREEIRELIKGKDTHHLEWDDLSQLPFTTMCIKESLRLHPPVTAVSRRCTEDIALPDGKIIPKGNICLISIYGTHHNPAVWPNPEVYDPYRFDPQQSQERSSHAFVPFSAGPRNCIGQNFAMAEMKVVLALTLLHFKVSLDPTKTVRRKPELILRAEGGLWLQVEELKV</sequence>
<dbReference type="GO" id="GO:0005506">
    <property type="term" value="F:iron ion binding"/>
    <property type="evidence" value="ECO:0007669"/>
    <property type="project" value="InterPro"/>
</dbReference>
<proteinExistence type="inferred from homology"/>
<evidence type="ECO:0000256" key="1">
    <source>
        <dbReference type="ARBA" id="ARBA00004586"/>
    </source>
</evidence>
<comment type="caution">
    <text evidence="12">The sequence shown here is derived from an EMBL/GenBank/DDBJ whole genome shotgun (WGS) entry which is preliminary data.</text>
</comment>
<evidence type="ECO:0000256" key="3">
    <source>
        <dbReference type="ARBA" id="ARBA00022617"/>
    </source>
</evidence>
<evidence type="ECO:0000256" key="8">
    <source>
        <dbReference type="ARBA" id="ARBA00023136"/>
    </source>
</evidence>
<keyword evidence="11" id="KW-1133">Transmembrane helix</keyword>
<evidence type="ECO:0008006" key="14">
    <source>
        <dbReference type="Google" id="ProtNLM"/>
    </source>
</evidence>
<dbReference type="PRINTS" id="PR00463">
    <property type="entry name" value="EP450I"/>
</dbReference>
<dbReference type="AlphaFoldDB" id="A0AAV3AZY0"/>
<dbReference type="Pfam" id="PF00067">
    <property type="entry name" value="p450"/>
    <property type="match status" value="1"/>
</dbReference>
<dbReference type="InterPro" id="IPR017972">
    <property type="entry name" value="Cyt_P450_CS"/>
</dbReference>
<dbReference type="Proteomes" id="UP001181693">
    <property type="component" value="Unassembled WGS sequence"/>
</dbReference>
<evidence type="ECO:0000313" key="13">
    <source>
        <dbReference type="Proteomes" id="UP001181693"/>
    </source>
</evidence>
<evidence type="ECO:0000256" key="11">
    <source>
        <dbReference type="SAM" id="Phobius"/>
    </source>
</evidence>
<keyword evidence="10" id="KW-0560">Oxidoreductase</keyword>
<feature type="transmembrane region" description="Helical" evidence="11">
    <location>
        <begin position="20"/>
        <end position="50"/>
    </location>
</feature>
<evidence type="ECO:0000256" key="9">
    <source>
        <dbReference type="PIRSR" id="PIRSR602401-1"/>
    </source>
</evidence>
<comment type="subcellular location">
    <subcellularLocation>
        <location evidence="1">Endoplasmic reticulum membrane</location>
    </subcellularLocation>
</comment>
<dbReference type="InterPro" id="IPR036396">
    <property type="entry name" value="Cyt_P450_sf"/>
</dbReference>
<keyword evidence="7 10" id="KW-0503">Monooxygenase</keyword>
<dbReference type="PRINTS" id="PR00385">
    <property type="entry name" value="P450"/>
</dbReference>
<dbReference type="FunFam" id="1.10.630.10:FF:000005">
    <property type="entry name" value="cytochrome P450 4F22 isoform X2"/>
    <property type="match status" value="1"/>
</dbReference>
<evidence type="ECO:0000256" key="5">
    <source>
        <dbReference type="ARBA" id="ARBA00022824"/>
    </source>
</evidence>